<proteinExistence type="predicted"/>
<protein>
    <submittedName>
        <fullName evidence="2">Uncharacterized protein</fullName>
    </submittedName>
</protein>
<dbReference type="EMBL" id="KL197792">
    <property type="protein sequence ID" value="KDQ49256.1"/>
    <property type="molecule type" value="Genomic_DNA"/>
</dbReference>
<dbReference type="Proteomes" id="UP000027265">
    <property type="component" value="Unassembled WGS sequence"/>
</dbReference>
<organism evidence="2 3">
    <name type="scientific">Jaapia argillacea MUCL 33604</name>
    <dbReference type="NCBI Taxonomy" id="933084"/>
    <lineage>
        <taxon>Eukaryota</taxon>
        <taxon>Fungi</taxon>
        <taxon>Dikarya</taxon>
        <taxon>Basidiomycota</taxon>
        <taxon>Agaricomycotina</taxon>
        <taxon>Agaricomycetes</taxon>
        <taxon>Agaricomycetidae</taxon>
        <taxon>Jaapiales</taxon>
        <taxon>Jaapiaceae</taxon>
        <taxon>Jaapia</taxon>
    </lineage>
</organism>
<dbReference type="InParanoid" id="A0A067PFK0"/>
<feature type="compositionally biased region" description="Polar residues" evidence="1">
    <location>
        <begin position="9"/>
        <end position="21"/>
    </location>
</feature>
<reference evidence="3" key="1">
    <citation type="journal article" date="2014" name="Proc. Natl. Acad. Sci. U.S.A.">
        <title>Extensive sampling of basidiomycete genomes demonstrates inadequacy of the white-rot/brown-rot paradigm for wood decay fungi.</title>
        <authorList>
            <person name="Riley R."/>
            <person name="Salamov A.A."/>
            <person name="Brown D.W."/>
            <person name="Nagy L.G."/>
            <person name="Floudas D."/>
            <person name="Held B.W."/>
            <person name="Levasseur A."/>
            <person name="Lombard V."/>
            <person name="Morin E."/>
            <person name="Otillar R."/>
            <person name="Lindquist E.A."/>
            <person name="Sun H."/>
            <person name="LaButti K.M."/>
            <person name="Schmutz J."/>
            <person name="Jabbour D."/>
            <person name="Luo H."/>
            <person name="Baker S.E."/>
            <person name="Pisabarro A.G."/>
            <person name="Walton J.D."/>
            <person name="Blanchette R.A."/>
            <person name="Henrissat B."/>
            <person name="Martin F."/>
            <person name="Cullen D."/>
            <person name="Hibbett D.S."/>
            <person name="Grigoriev I.V."/>
        </authorList>
    </citation>
    <scope>NUCLEOTIDE SEQUENCE [LARGE SCALE GENOMIC DNA]</scope>
    <source>
        <strain evidence="3">MUCL 33604</strain>
    </source>
</reference>
<feature type="region of interest" description="Disordered" evidence="1">
    <location>
        <begin position="1"/>
        <end position="30"/>
    </location>
</feature>
<evidence type="ECO:0000256" key="1">
    <source>
        <dbReference type="SAM" id="MobiDB-lite"/>
    </source>
</evidence>
<dbReference type="SUPFAM" id="SSF52047">
    <property type="entry name" value="RNI-like"/>
    <property type="match status" value="1"/>
</dbReference>
<dbReference type="HOGENOM" id="CLU_621221_0_0_1"/>
<evidence type="ECO:0000313" key="3">
    <source>
        <dbReference type="Proteomes" id="UP000027265"/>
    </source>
</evidence>
<name>A0A067PFK0_9AGAM</name>
<evidence type="ECO:0000313" key="2">
    <source>
        <dbReference type="EMBL" id="KDQ49256.1"/>
    </source>
</evidence>
<dbReference type="AlphaFoldDB" id="A0A067PFK0"/>
<accession>A0A067PFK0</accession>
<gene>
    <name evidence="2" type="ORF">JAAARDRAFT_201001</name>
</gene>
<keyword evidence="3" id="KW-1185">Reference proteome</keyword>
<sequence>MDALDIVDNASSQPRHPTSDFNPRPANHSTREFRPFDLLPNEHIASILTHNLPLDDPLSWYNEFTTYVLLSRHIAQVVRNVPDAKKVIFLDRPHLTTSILHRRQHSSTLPIYITCVGKLKKLPPTDLLSLMTAVIVGQYSLDFTACTAFAFKILKWAGHLVSATPTLLRILCPPCEGQRCSKCLMSFRRPPVIGLNLFRRGVPHLTRIEIDNTFKLQGFYYLRFFSTMPELPTWKALTSLSIDATYQDITGFHPITFKTCDQVLKLIDCMPNLFRLSLNGFSFEPSTDADDDRPEILSPLRGVRPLQHLSITQCHGYPFVFSLLYFPRALPHLETLTYTGSGGRPSSFLPSRLPDILTRRHPQESRVKLRLSYQYRRYFINGGHNHLLPLLESPSVKGVVWFDLNGLDQAHERVDGGDWLFSWVDGESGGHRAPIPFTLGQ</sequence>